<dbReference type="CDD" id="cd12148">
    <property type="entry name" value="fungal_TF_MHR"/>
    <property type="match status" value="1"/>
</dbReference>
<dbReference type="GO" id="GO:0016712">
    <property type="term" value="F:oxidoreductase activity, acting on paired donors, with incorporation or reduction of molecular oxygen, reduced flavin or flavoprotein as one donor, and incorporation of one atom of oxygen"/>
    <property type="evidence" value="ECO:0007669"/>
    <property type="project" value="InterPro"/>
</dbReference>
<sequence length="1301" mass="148279">MIIVDNLWSLAVASGLLAIFLNILWGRFKEYQGRKAHGCGVIPSYPQWDRIFGLDLALSQMKALRGDTFIPWLAAMHEGQPSTFKIRFLGKRQIYTTETENLKAMTAINWKDFGISPLRRSTKAFHPFADKGVNTVDGDDWVFSRFLIKPFFNRNVYTNTDRIRPYVDSLLSLLPPDGETFNIQPLLQRWFLDLTTDFIFGEPMGALNHPVKAKITWAMLDVLRGSRQRMQVVRMIKWFNWDWWLKAVYEVHAFVDTHITATYKEIETRKARIAAGEKVGPEREDLLWYMASHDSDYEDLRSQLALLLVPNNDTTSIFISNALWHLARHPDAWARCREEVLTSVQGGEDEAVGQLSFSTLRGLKFLNACLDETLRLNPNNVTQVRICMNDTTLPRGGGKDGQYPIFVRKGDMVQVTKTVQQRNREYWGEDADDFRPERFLELKPFWEFVPFSGGPRRCPAQMMVMTEAAYMLARLVMRYERIESRDANPYHAIMRIGPRLYENTCIEEVELVGGWRTFRVGFMSEPRAPSPESGPGPESESKTEQHLTSAACRPRAFPPTFPTSIDYPVSIFTRSSEPPTCAILRPVPPPKRDQQQPSLALEDRGSEGNTVQQQVPRSLSIAPNNNIDHPAKRQRTTNESERIRRVERRVQQLEHSVVPEVEPPQHSLSSSSNNHLTLLALSDRLQHVEQRLAELSQARPAPSAVTGDKSLTIPSVIPRLRHHQKKVKLFPSSHWLHTAEKFRVSHFGDRDVELTFVDTKAELADSVNEIRNLRLTMKNEQAPQMDDPVPQLLSTMPARSICDRLVNHYMRTFELIYRCFHIPTFWAEYEQYFSQPQPVVTNFAIKLGLVLAIGSVFSNDDDKVLQRARRTWIQAAQYWMVGPSEKTTNNLDGIQILCLLLVSRQITLVGRSPWLSESGLLRVAMAMGLHRDPQLFSLSPFQAEIRRRLWTTVLELVIHGSMDCSIPLLLSSNDFDDHMPLNVSDADLDSASKQSPSPQPLTSYTESSIQILMRQSLPLRLEVVRAVQNERLEHSYEMAIELATKLQTVCRTLASYCRSHWSQFLGMHHAFLDMQIRRYILVLHRPFMLQAQKDPRFYFSRRVCQESAMIIATYAERLRLPADSLDDLSKLMVMSTGSFRGPLSLDVISVLGLEVVSQLEETGSGPSSASIGLNHTLVLDPLAELARGQRAPIIRLLEHINEQLLQIVKLGHPTLKRYIFLAGILSQIYAMERGQPILSAVLNTAKDSLKECYDVLQSYRAANTPREVSQDVIDNGLLDGLDFGAMDSNYLDFSAFLVPTI</sequence>
<name>A0A8H4GWZ3_9EURO</name>
<dbReference type="PROSITE" id="PS00086">
    <property type="entry name" value="CYTOCHROME_P450"/>
    <property type="match status" value="1"/>
</dbReference>
<evidence type="ECO:0000256" key="9">
    <source>
        <dbReference type="SAM" id="Phobius"/>
    </source>
</evidence>
<dbReference type="Pfam" id="PF00067">
    <property type="entry name" value="p450"/>
    <property type="match status" value="1"/>
</dbReference>
<accession>A0A8H4GWZ3</accession>
<evidence type="ECO:0000256" key="8">
    <source>
        <dbReference type="SAM" id="MobiDB-lite"/>
    </source>
</evidence>
<keyword evidence="9" id="KW-0812">Transmembrane</keyword>
<evidence type="ECO:0000256" key="1">
    <source>
        <dbReference type="ARBA" id="ARBA00001971"/>
    </source>
</evidence>
<evidence type="ECO:0000259" key="10">
    <source>
        <dbReference type="Pfam" id="PF04082"/>
    </source>
</evidence>
<proteinExistence type="inferred from homology"/>
<keyword evidence="4" id="KW-0560">Oxidoreductase</keyword>
<dbReference type="GO" id="GO:0003677">
    <property type="term" value="F:DNA binding"/>
    <property type="evidence" value="ECO:0007669"/>
    <property type="project" value="InterPro"/>
</dbReference>
<dbReference type="InterPro" id="IPR001128">
    <property type="entry name" value="Cyt_P450"/>
</dbReference>
<dbReference type="InterPro" id="IPR002974">
    <property type="entry name" value="Cyt_P450_E_CYP52_ascomycetes"/>
</dbReference>
<dbReference type="EMBL" id="JAAAPX010000122">
    <property type="protein sequence ID" value="KAF4230008.1"/>
    <property type="molecule type" value="Genomic_DNA"/>
</dbReference>
<dbReference type="Pfam" id="PF04082">
    <property type="entry name" value="Fungal_trans"/>
    <property type="match status" value="1"/>
</dbReference>
<dbReference type="Gene3D" id="1.10.630.10">
    <property type="entry name" value="Cytochrome P450"/>
    <property type="match status" value="1"/>
</dbReference>
<dbReference type="InterPro" id="IPR017972">
    <property type="entry name" value="Cyt_P450_CS"/>
</dbReference>
<keyword evidence="6" id="KW-0503">Monooxygenase</keyword>
<organism evidence="11 12">
    <name type="scientific">Aspergillus fumigatiaffinis</name>
    <dbReference type="NCBI Taxonomy" id="340414"/>
    <lineage>
        <taxon>Eukaryota</taxon>
        <taxon>Fungi</taxon>
        <taxon>Dikarya</taxon>
        <taxon>Ascomycota</taxon>
        <taxon>Pezizomycotina</taxon>
        <taxon>Eurotiomycetes</taxon>
        <taxon>Eurotiomycetidae</taxon>
        <taxon>Eurotiales</taxon>
        <taxon>Aspergillaceae</taxon>
        <taxon>Aspergillus</taxon>
        <taxon>Aspergillus subgen. Fumigati</taxon>
    </lineage>
</organism>
<keyword evidence="7" id="KW-0539">Nucleus</keyword>
<dbReference type="PANTHER" id="PTHR24287">
    <property type="entry name" value="P450, PUTATIVE (EUROFUNG)-RELATED"/>
    <property type="match status" value="1"/>
</dbReference>
<dbReference type="PANTHER" id="PTHR24287:SF18">
    <property type="entry name" value="CYTOCHROME P450 MONOOXYGENASE APDE-RELATED"/>
    <property type="match status" value="1"/>
</dbReference>
<keyword evidence="9" id="KW-0472">Membrane</keyword>
<dbReference type="PRINTS" id="PR01239">
    <property type="entry name" value="EP450IICYP52"/>
</dbReference>
<evidence type="ECO:0000256" key="2">
    <source>
        <dbReference type="ARBA" id="ARBA00010617"/>
    </source>
</evidence>
<comment type="cofactor">
    <cofactor evidence="1">
        <name>heme</name>
        <dbReference type="ChEBI" id="CHEBI:30413"/>
    </cofactor>
</comment>
<feature type="transmembrane region" description="Helical" evidence="9">
    <location>
        <begin position="6"/>
        <end position="25"/>
    </location>
</feature>
<keyword evidence="5" id="KW-0408">Iron</keyword>
<reference evidence="11" key="1">
    <citation type="journal article" date="2020" name="bioRxiv">
        <title>Genomic and phenotypic heterogeneity of clinical isolates of the human pathogens Aspergillus fumigatus, Aspergillus lentulus and Aspergillus fumigatiaffinis.</title>
        <authorList>
            <person name="dos Santos R.A.C."/>
            <person name="Steenwyk J.L."/>
            <person name="Rivero-Menendez O."/>
            <person name="Mead M.E."/>
            <person name="Silva L.P."/>
            <person name="Bastos R.W."/>
            <person name="Alastruey-Izquierdo A."/>
            <person name="Goldman G.H."/>
            <person name="Rokas A."/>
        </authorList>
    </citation>
    <scope>NUCLEOTIDE SEQUENCE</scope>
    <source>
        <strain evidence="11">CNM-CM6805</strain>
    </source>
</reference>
<evidence type="ECO:0000313" key="12">
    <source>
        <dbReference type="Proteomes" id="UP000653565"/>
    </source>
</evidence>
<dbReference type="GO" id="GO:0020037">
    <property type="term" value="F:heme binding"/>
    <property type="evidence" value="ECO:0007669"/>
    <property type="project" value="InterPro"/>
</dbReference>
<gene>
    <name evidence="11" type="ORF">CNMCM6805_001045</name>
</gene>
<keyword evidence="3" id="KW-0479">Metal-binding</keyword>
<comment type="similarity">
    <text evidence="2">Belongs to the cytochrome P450 family.</text>
</comment>
<dbReference type="Proteomes" id="UP000653565">
    <property type="component" value="Unassembled WGS sequence"/>
</dbReference>
<dbReference type="InterPro" id="IPR007219">
    <property type="entry name" value="XnlR_reg_dom"/>
</dbReference>
<keyword evidence="9" id="KW-1133">Transmembrane helix</keyword>
<evidence type="ECO:0000256" key="6">
    <source>
        <dbReference type="ARBA" id="ARBA00023033"/>
    </source>
</evidence>
<comment type="caution">
    <text evidence="11">The sequence shown here is derived from an EMBL/GenBank/DDBJ whole genome shotgun (WGS) entry which is preliminary data.</text>
</comment>
<evidence type="ECO:0000256" key="4">
    <source>
        <dbReference type="ARBA" id="ARBA00023002"/>
    </source>
</evidence>
<evidence type="ECO:0000256" key="3">
    <source>
        <dbReference type="ARBA" id="ARBA00022723"/>
    </source>
</evidence>
<protein>
    <recommendedName>
        <fullName evidence="10">Xylanolytic transcriptional activator regulatory domain-containing protein</fullName>
    </recommendedName>
</protein>
<dbReference type="SUPFAM" id="SSF48264">
    <property type="entry name" value="Cytochrome P450"/>
    <property type="match status" value="1"/>
</dbReference>
<dbReference type="GO" id="GO:0005506">
    <property type="term" value="F:iron ion binding"/>
    <property type="evidence" value="ECO:0007669"/>
    <property type="project" value="InterPro"/>
</dbReference>
<dbReference type="InterPro" id="IPR036396">
    <property type="entry name" value="Cyt_P450_sf"/>
</dbReference>
<keyword evidence="12" id="KW-1185">Reference proteome</keyword>
<evidence type="ECO:0000313" key="11">
    <source>
        <dbReference type="EMBL" id="KAF4230008.1"/>
    </source>
</evidence>
<dbReference type="GO" id="GO:0008270">
    <property type="term" value="F:zinc ion binding"/>
    <property type="evidence" value="ECO:0007669"/>
    <property type="project" value="InterPro"/>
</dbReference>
<feature type="domain" description="Xylanolytic transcriptional activator regulatory" evidence="10">
    <location>
        <begin position="808"/>
        <end position="1005"/>
    </location>
</feature>
<feature type="region of interest" description="Disordered" evidence="8">
    <location>
        <begin position="523"/>
        <end position="559"/>
    </location>
</feature>
<evidence type="ECO:0000256" key="7">
    <source>
        <dbReference type="ARBA" id="ARBA00023242"/>
    </source>
</evidence>
<reference evidence="11" key="2">
    <citation type="submission" date="2020-04" db="EMBL/GenBank/DDBJ databases">
        <authorList>
            <person name="Santos R.A.C."/>
            <person name="Steenwyk J.L."/>
            <person name="Rivero-Menendez O."/>
            <person name="Mead M.E."/>
            <person name="Silva L.P."/>
            <person name="Bastos R.W."/>
            <person name="Alastruey-Izquierdo A."/>
            <person name="Goldman G.H."/>
            <person name="Rokas A."/>
        </authorList>
    </citation>
    <scope>NUCLEOTIDE SEQUENCE</scope>
    <source>
        <strain evidence="11">CNM-CM6805</strain>
    </source>
</reference>
<evidence type="ECO:0000256" key="5">
    <source>
        <dbReference type="ARBA" id="ARBA00023004"/>
    </source>
</evidence>
<dbReference type="GO" id="GO:0006351">
    <property type="term" value="P:DNA-templated transcription"/>
    <property type="evidence" value="ECO:0007669"/>
    <property type="project" value="InterPro"/>
</dbReference>
<feature type="compositionally biased region" description="Polar residues" evidence="8">
    <location>
        <begin position="607"/>
        <end position="627"/>
    </location>
</feature>
<dbReference type="InterPro" id="IPR047146">
    <property type="entry name" value="Cyt_P450_E_CYP52_fungi"/>
</dbReference>
<feature type="region of interest" description="Disordered" evidence="8">
    <location>
        <begin position="580"/>
        <end position="644"/>
    </location>
</feature>